<sequence length="372" mass="42360">MLDASEIKVLKFWMTIPNKIGSATKHVNRYFNQLSFIEYGRHSEAEVFEALSIAIFWGLRNILGRAVPVGNENLTWTLMKNIKADSHDQEASDNEFLVESYSKLNIALSVMHECFEPVKEPHTKRDLMEDVIFSRWSELNRLNFQGFYTVLLERNDELISVATIRIYGKKVAEVPLVATRFQYRRLGMCRILMNELEKKLMELGVERLVLPAVPGVLNTWTTSFGFSIMKESERLNFLDHTFLDFQDTVVCQKVLSHIPSLVSRLSTETQDKTCAPMRKNDADLDGNSAVSAISQAERVEESVIKDQGSTCFIELLLISYLQVNQTTPLNCPSFGTGITVECPVGVPDNKQVEDSNRDGLIKCYKRRRISVC</sequence>
<dbReference type="SUPFAM" id="SSF55729">
    <property type="entry name" value="Acyl-CoA N-acyltransferases (Nat)"/>
    <property type="match status" value="1"/>
</dbReference>
<dbReference type="EMBL" id="JBFOLJ010000012">
    <property type="protein sequence ID" value="KAL2488623.1"/>
    <property type="molecule type" value="Genomic_DNA"/>
</dbReference>
<dbReference type="InterPro" id="IPR016181">
    <property type="entry name" value="Acyl_CoA_acyltransferase"/>
</dbReference>
<evidence type="ECO:0000313" key="2">
    <source>
        <dbReference type="EMBL" id="KAL2488623.1"/>
    </source>
</evidence>
<name>A0ABD1RJQ8_9LAMI</name>
<evidence type="ECO:0000313" key="3">
    <source>
        <dbReference type="Proteomes" id="UP001604277"/>
    </source>
</evidence>
<dbReference type="InterPro" id="IPR042163">
    <property type="entry name" value="PHF12"/>
</dbReference>
<dbReference type="CDD" id="cd04301">
    <property type="entry name" value="NAT_SF"/>
    <property type="match status" value="1"/>
</dbReference>
<protein>
    <submittedName>
        <fullName evidence="2">Increased DNA methylation 1-like</fullName>
    </submittedName>
</protein>
<reference evidence="3" key="1">
    <citation type="submission" date="2024-07" db="EMBL/GenBank/DDBJ databases">
        <title>Two chromosome-level genome assemblies of Korean endemic species Abeliophyllum distichum and Forsythia ovata (Oleaceae).</title>
        <authorList>
            <person name="Jang H."/>
        </authorList>
    </citation>
    <scope>NUCLEOTIDE SEQUENCE [LARGE SCALE GENOMIC DNA]</scope>
</reference>
<organism evidence="2 3">
    <name type="scientific">Forsythia ovata</name>
    <dbReference type="NCBI Taxonomy" id="205694"/>
    <lineage>
        <taxon>Eukaryota</taxon>
        <taxon>Viridiplantae</taxon>
        <taxon>Streptophyta</taxon>
        <taxon>Embryophyta</taxon>
        <taxon>Tracheophyta</taxon>
        <taxon>Spermatophyta</taxon>
        <taxon>Magnoliopsida</taxon>
        <taxon>eudicotyledons</taxon>
        <taxon>Gunneridae</taxon>
        <taxon>Pentapetalae</taxon>
        <taxon>asterids</taxon>
        <taxon>lamiids</taxon>
        <taxon>Lamiales</taxon>
        <taxon>Oleaceae</taxon>
        <taxon>Forsythieae</taxon>
        <taxon>Forsythia</taxon>
    </lineage>
</organism>
<proteinExistence type="predicted"/>
<dbReference type="AlphaFoldDB" id="A0ABD1RJQ8"/>
<keyword evidence="3" id="KW-1185">Reference proteome</keyword>
<dbReference type="Pfam" id="PF23209">
    <property type="entry name" value="IDM1_C"/>
    <property type="match status" value="1"/>
</dbReference>
<accession>A0ABD1RJQ8</accession>
<dbReference type="PROSITE" id="PS51186">
    <property type="entry name" value="GNAT"/>
    <property type="match status" value="1"/>
</dbReference>
<comment type="caution">
    <text evidence="2">The sequence shown here is derived from an EMBL/GenBank/DDBJ whole genome shotgun (WGS) entry which is preliminary data.</text>
</comment>
<dbReference type="InterPro" id="IPR056511">
    <property type="entry name" value="IDM1_C"/>
</dbReference>
<dbReference type="PANTHER" id="PTHR46309:SF12">
    <property type="entry name" value="GB|AAC80581.1"/>
    <property type="match status" value="1"/>
</dbReference>
<dbReference type="Gene3D" id="3.40.630.30">
    <property type="match status" value="1"/>
</dbReference>
<feature type="domain" description="N-acetyltransferase" evidence="1">
    <location>
        <begin position="94"/>
        <end position="248"/>
    </location>
</feature>
<dbReference type="PANTHER" id="PTHR46309">
    <property type="entry name" value="PHD FINGER PROTEIN 12"/>
    <property type="match status" value="1"/>
</dbReference>
<gene>
    <name evidence="2" type="ORF">Fot_41915</name>
</gene>
<dbReference type="Proteomes" id="UP001604277">
    <property type="component" value="Unassembled WGS sequence"/>
</dbReference>
<evidence type="ECO:0000259" key="1">
    <source>
        <dbReference type="PROSITE" id="PS51186"/>
    </source>
</evidence>
<dbReference type="InterPro" id="IPR000182">
    <property type="entry name" value="GNAT_dom"/>
</dbReference>